<dbReference type="InterPro" id="IPR001611">
    <property type="entry name" value="Leu-rich_rpt"/>
</dbReference>
<evidence type="ECO:0000313" key="5">
    <source>
        <dbReference type="Proteomes" id="UP000050741"/>
    </source>
</evidence>
<dbReference type="FunFam" id="3.80.10.10:FF:001360">
    <property type="entry name" value="Uncharacterized protein"/>
    <property type="match status" value="1"/>
</dbReference>
<feature type="compositionally biased region" description="Low complexity" evidence="3">
    <location>
        <begin position="528"/>
        <end position="558"/>
    </location>
</feature>
<dbReference type="Gene3D" id="3.80.10.10">
    <property type="entry name" value="Ribonuclease Inhibitor"/>
    <property type="match status" value="3"/>
</dbReference>
<keyword evidence="2" id="KW-0677">Repeat</keyword>
<dbReference type="PROSITE" id="PS51450">
    <property type="entry name" value="LRR"/>
    <property type="match status" value="4"/>
</dbReference>
<dbReference type="InterPro" id="IPR003591">
    <property type="entry name" value="Leu-rich_rpt_typical-subtyp"/>
</dbReference>
<dbReference type="SUPFAM" id="SSF52058">
    <property type="entry name" value="L domain-like"/>
    <property type="match status" value="1"/>
</dbReference>
<dbReference type="WBParaSite" id="GPLIN_000004500">
    <property type="protein sequence ID" value="GPLIN_000004500"/>
    <property type="gene ID" value="GPLIN_000004500"/>
</dbReference>
<sequence>MTPSLSSPICVLVPLNAAALLFSIYCLFCAFNIVKTTTDKEAKTNFRENLSAKYPAAKCPEGIRFPCACSTAGGDKLAVRCAGANSLEHILFALGPLRERPNLQLDLLRLEHTPIPVLYLDSLRALPPIRRLQLHNNSMAHVLLHHHPVHYISRHSISLLDSLEELAITSNELAHFVHFSPAISPLRSLRSLSLSANRLAEVPAHIFLHFHSRNRIEQLDLSGNSLRDRSIPPEAFLGLGSLQKLSLDKNLLSTVPVKALNELGDSLEELYLAANRIQEMPSGDALALPRLKTLSLDANGISSIDGEFFRTIPSLFYLYLSNNRFAVIAPQMFAFIRELKVLSMNQNPISQLDSQTFKMIPSLLRLELCQCRIALIDDDTFGAVPKLQFVHLGDNKMSRIGWTHFAGKLQFLVSLDLSNNLISHIDPLAFANLAQLQSLDLSGNRVESMAKNTFDGTFLGPNSLSNSRELNLIGNPLDCRSLDGMEWTLAVAEGVTLRGSCEKPAELNGVPLASKQLLIDWWTTERSNGSSSTTSASNGNGSSSSSTWSSTTTAAATTPPDAARGRGALGERRTMAKPIRKVPPSSSVPSPSPTATGHETKFEQSQDKEQQQQQNYANIAVLVLVIVLIVIGTLLATFLCSRQLTVTVPPGNGCPFSTNSRRIPGKKVTSLCWDKLKKQQHYAPPAMLNTLNVLDLPNRGRRCECVHNCAMFSNLELELYPQLNHYHQSQLHQKQWRVQRETFWF</sequence>
<keyword evidence="1" id="KW-0433">Leucine-rich repeat</keyword>
<dbReference type="Pfam" id="PF13855">
    <property type="entry name" value="LRR_8"/>
    <property type="match status" value="3"/>
</dbReference>
<feature type="transmembrane region" description="Helical" evidence="4">
    <location>
        <begin position="616"/>
        <end position="639"/>
    </location>
</feature>
<keyword evidence="4" id="KW-0812">Transmembrane</keyword>
<evidence type="ECO:0000256" key="3">
    <source>
        <dbReference type="SAM" id="MobiDB-lite"/>
    </source>
</evidence>
<evidence type="ECO:0000256" key="4">
    <source>
        <dbReference type="SAM" id="Phobius"/>
    </source>
</evidence>
<feature type="transmembrane region" description="Helical" evidence="4">
    <location>
        <begin position="12"/>
        <end position="34"/>
    </location>
</feature>
<protein>
    <submittedName>
        <fullName evidence="6">LRRCT domain-containing protein</fullName>
    </submittedName>
</protein>
<reference evidence="5" key="1">
    <citation type="submission" date="2013-12" db="EMBL/GenBank/DDBJ databases">
        <authorList>
            <person name="Aslett M."/>
        </authorList>
    </citation>
    <scope>NUCLEOTIDE SEQUENCE [LARGE SCALE GENOMIC DNA]</scope>
    <source>
        <strain evidence="5">Lindley</strain>
    </source>
</reference>
<dbReference type="InterPro" id="IPR032675">
    <property type="entry name" value="LRR_dom_sf"/>
</dbReference>
<reference evidence="5" key="2">
    <citation type="submission" date="2014-05" db="EMBL/GenBank/DDBJ databases">
        <title>The genome and life-stage specific transcriptomes of Globodera pallida elucidate key aspects of plant parasitism by a cyst nematode.</title>
        <authorList>
            <person name="Cotton J.A."/>
            <person name="Lilley C.J."/>
            <person name="Jones L.M."/>
            <person name="Kikuchi T."/>
            <person name="Reid A.J."/>
            <person name="Thorpe P."/>
            <person name="Tsai I.J."/>
            <person name="Beasley H."/>
            <person name="Blok V."/>
            <person name="Cock P.J.A."/>
            <person name="Van den Akker S.E."/>
            <person name="Holroyd N."/>
            <person name="Hunt M."/>
            <person name="Mantelin S."/>
            <person name="Naghra H."/>
            <person name="Pain A."/>
            <person name="Palomares-Rius J.E."/>
            <person name="Zarowiecki M."/>
            <person name="Berriman M."/>
            <person name="Jones J.T."/>
            <person name="Urwin P.E."/>
        </authorList>
    </citation>
    <scope>NUCLEOTIDE SEQUENCE [LARGE SCALE GENOMIC DNA]</scope>
    <source>
        <strain evidence="5">Lindley</strain>
    </source>
</reference>
<organism evidence="5 6">
    <name type="scientific">Globodera pallida</name>
    <name type="common">Potato cyst nematode worm</name>
    <name type="synonym">Heterodera pallida</name>
    <dbReference type="NCBI Taxonomy" id="36090"/>
    <lineage>
        <taxon>Eukaryota</taxon>
        <taxon>Metazoa</taxon>
        <taxon>Ecdysozoa</taxon>
        <taxon>Nematoda</taxon>
        <taxon>Chromadorea</taxon>
        <taxon>Rhabditida</taxon>
        <taxon>Tylenchina</taxon>
        <taxon>Tylenchomorpha</taxon>
        <taxon>Tylenchoidea</taxon>
        <taxon>Heteroderidae</taxon>
        <taxon>Heteroderinae</taxon>
        <taxon>Globodera</taxon>
    </lineage>
</organism>
<accession>A0A183BHG7</accession>
<keyword evidence="4" id="KW-1133">Transmembrane helix</keyword>
<dbReference type="PANTHER" id="PTHR24366:SF96">
    <property type="entry name" value="LEUCINE RICH REPEAT CONTAINING 53"/>
    <property type="match status" value="1"/>
</dbReference>
<evidence type="ECO:0000256" key="1">
    <source>
        <dbReference type="ARBA" id="ARBA00022614"/>
    </source>
</evidence>
<reference evidence="6" key="3">
    <citation type="submission" date="2016-06" db="UniProtKB">
        <authorList>
            <consortium name="WormBaseParasite"/>
        </authorList>
    </citation>
    <scope>IDENTIFICATION</scope>
</reference>
<keyword evidence="4" id="KW-0472">Membrane</keyword>
<name>A0A183BHG7_GLOPA</name>
<dbReference type="Proteomes" id="UP000050741">
    <property type="component" value="Unassembled WGS sequence"/>
</dbReference>
<keyword evidence="5" id="KW-1185">Reference proteome</keyword>
<feature type="compositionally biased region" description="Basic and acidic residues" evidence="3">
    <location>
        <begin position="598"/>
        <end position="609"/>
    </location>
</feature>
<dbReference type="PANTHER" id="PTHR24366">
    <property type="entry name" value="IG(IMMUNOGLOBULIN) AND LRR(LEUCINE RICH REPEAT) DOMAINS"/>
    <property type="match status" value="1"/>
</dbReference>
<evidence type="ECO:0000256" key="2">
    <source>
        <dbReference type="ARBA" id="ARBA00022737"/>
    </source>
</evidence>
<feature type="region of interest" description="Disordered" evidence="3">
    <location>
        <begin position="528"/>
        <end position="609"/>
    </location>
</feature>
<proteinExistence type="predicted"/>
<dbReference type="SMART" id="SM00369">
    <property type="entry name" value="LRR_TYP"/>
    <property type="match status" value="10"/>
</dbReference>
<dbReference type="AlphaFoldDB" id="A0A183BHG7"/>
<evidence type="ECO:0000313" key="6">
    <source>
        <dbReference type="WBParaSite" id="GPLIN_000004500"/>
    </source>
</evidence>